<proteinExistence type="predicted"/>
<dbReference type="EMBL" id="VSSQ01060748">
    <property type="protein sequence ID" value="MPN14156.1"/>
    <property type="molecule type" value="Genomic_DNA"/>
</dbReference>
<reference evidence="1" key="1">
    <citation type="submission" date="2019-08" db="EMBL/GenBank/DDBJ databases">
        <authorList>
            <person name="Kucharzyk K."/>
            <person name="Murdoch R.W."/>
            <person name="Higgins S."/>
            <person name="Loffler F."/>
        </authorList>
    </citation>
    <scope>NUCLEOTIDE SEQUENCE</scope>
</reference>
<evidence type="ECO:0000313" key="1">
    <source>
        <dbReference type="EMBL" id="MPN14156.1"/>
    </source>
</evidence>
<accession>A0A645FKG4</accession>
<protein>
    <submittedName>
        <fullName evidence="1">Uncharacterized protein</fullName>
    </submittedName>
</protein>
<dbReference type="AlphaFoldDB" id="A0A645FKG4"/>
<name>A0A645FKG4_9ZZZZ</name>
<gene>
    <name evidence="1" type="ORF">SDC9_161482</name>
</gene>
<organism evidence="1">
    <name type="scientific">bioreactor metagenome</name>
    <dbReference type="NCBI Taxonomy" id="1076179"/>
    <lineage>
        <taxon>unclassified sequences</taxon>
        <taxon>metagenomes</taxon>
        <taxon>ecological metagenomes</taxon>
    </lineage>
</organism>
<comment type="caution">
    <text evidence="1">The sequence shown here is derived from an EMBL/GenBank/DDBJ whole genome shotgun (WGS) entry which is preliminary data.</text>
</comment>
<sequence length="105" mass="11975">MAFRKFMLENAVYNPGLCIVDTPLHGIDEGTKNETSESVQTALFQYFINSREMGQLIIVENERTLPNLDYSQNGVRRIIFTGIVSEDQCGFLHDCKFDIPQSPKE</sequence>